<sequence>MEEIHLDSKWWNVVVVSSRIGVDVPQQNCAHAIAMCNMSPGWECGDFQNFVNVLTCPYPWSSKRWNRPAPPRKSGPYKTSREVFLLYPILAVMAWCDWAWILLSSLKVKWHIGRA</sequence>
<proteinExistence type="predicted"/>
<reference evidence="2" key="1">
    <citation type="submission" date="2020-06" db="EMBL/GenBank/DDBJ databases">
        <authorList>
            <consortium name="Plant Systems Biology data submission"/>
        </authorList>
    </citation>
    <scope>NUCLEOTIDE SEQUENCE</scope>
    <source>
        <strain evidence="2">D6</strain>
    </source>
</reference>
<evidence type="ECO:0000313" key="3">
    <source>
        <dbReference type="Proteomes" id="UP001153069"/>
    </source>
</evidence>
<protein>
    <submittedName>
        <fullName evidence="2">Uncharacterized protein</fullName>
    </submittedName>
</protein>
<organism evidence="2 3">
    <name type="scientific">Seminavis robusta</name>
    <dbReference type="NCBI Taxonomy" id="568900"/>
    <lineage>
        <taxon>Eukaryota</taxon>
        <taxon>Sar</taxon>
        <taxon>Stramenopiles</taxon>
        <taxon>Ochrophyta</taxon>
        <taxon>Bacillariophyta</taxon>
        <taxon>Bacillariophyceae</taxon>
        <taxon>Bacillariophycidae</taxon>
        <taxon>Naviculales</taxon>
        <taxon>Naviculaceae</taxon>
        <taxon>Seminavis</taxon>
    </lineage>
</organism>
<accession>A0A9N8EI72</accession>
<comment type="caution">
    <text evidence="2">The sequence shown here is derived from an EMBL/GenBank/DDBJ whole genome shotgun (WGS) entry which is preliminary data.</text>
</comment>
<keyword evidence="1" id="KW-0472">Membrane</keyword>
<keyword evidence="1" id="KW-0812">Transmembrane</keyword>
<keyword evidence="1" id="KW-1133">Transmembrane helix</keyword>
<name>A0A9N8EI72_9STRA</name>
<dbReference type="Proteomes" id="UP001153069">
    <property type="component" value="Unassembled WGS sequence"/>
</dbReference>
<evidence type="ECO:0000313" key="2">
    <source>
        <dbReference type="EMBL" id="CAB9519721.1"/>
    </source>
</evidence>
<dbReference type="AlphaFoldDB" id="A0A9N8EI72"/>
<evidence type="ECO:0000256" key="1">
    <source>
        <dbReference type="SAM" id="Phobius"/>
    </source>
</evidence>
<keyword evidence="3" id="KW-1185">Reference proteome</keyword>
<dbReference type="EMBL" id="CAICTM010001038">
    <property type="protein sequence ID" value="CAB9519721.1"/>
    <property type="molecule type" value="Genomic_DNA"/>
</dbReference>
<gene>
    <name evidence="2" type="ORF">SEMRO_1040_G234481.1</name>
</gene>
<feature type="transmembrane region" description="Helical" evidence="1">
    <location>
        <begin position="83"/>
        <end position="103"/>
    </location>
</feature>